<feature type="binding site" evidence="5">
    <location>
        <position position="204"/>
    </location>
    <ligand>
        <name>Fe cation</name>
        <dbReference type="ChEBI" id="CHEBI:24875"/>
        <note>catalytic</note>
    </ligand>
</feature>
<evidence type="ECO:0000256" key="6">
    <source>
        <dbReference type="RuleBase" id="RU364048"/>
    </source>
</evidence>
<dbReference type="PANTHER" id="PTHR10543">
    <property type="entry name" value="BETA-CAROTENE DIOXYGENASE"/>
    <property type="match status" value="1"/>
</dbReference>
<sequence length="459" mass="49949">MSETVPLHLAGNNAPVSEEVTLEPSRVVGEIPAELSGQFFRNGPNPRTGWSPHSFAGDGMIHTIALDGGRARWYRNRYVRTPLYEHPGESRFALAFDQETGRIDYRVTTANTHLIAHAGRLFALEEGGFPYELTPDLATIGAYTFDGALRTPMTAHPKTCPITGELLFFGYRLRPPYLSFHRASAAGELVQTRVVDVPRATMMHDFAITRGHVVFMDLPVVFDAAQAAAGGPPWRWDDAHRARFGVLARTAGEDAPVRWFDVAPCYVWHTMNAFEDAAGDTITVIGTRVPTLWRGGADDLAGGLPVVYRWTLDLRSGAVAEEPLDDAPSEFPRVADSVLGLPHRYGYTTSFSLDAEPERSRIYAYDLAGGGVRAEHRLPAGHTCGEAVFAPRAGTGENEGYLMTFAHDRGAGTSYLAILDAADLAAPPLAEVHVPVRVPAGFHGNWIPVPAAEQPSAER</sequence>
<keyword evidence="2 5" id="KW-0479">Metal-binding</keyword>
<feature type="binding site" evidence="5">
    <location>
        <position position="156"/>
    </location>
    <ligand>
        <name>Fe cation</name>
        <dbReference type="ChEBI" id="CHEBI:24875"/>
        <note>catalytic</note>
    </ligand>
</feature>
<dbReference type="GO" id="GO:0046872">
    <property type="term" value="F:metal ion binding"/>
    <property type="evidence" value="ECO:0007669"/>
    <property type="project" value="UniProtKB-KW"/>
</dbReference>
<dbReference type="RefSeq" id="WP_106246674.1">
    <property type="nucleotide sequence ID" value="NZ_PVZC01000004.1"/>
</dbReference>
<proteinExistence type="inferred from homology"/>
<evidence type="ECO:0000256" key="5">
    <source>
        <dbReference type="PIRSR" id="PIRSR604294-1"/>
    </source>
</evidence>
<feature type="binding site" evidence="5">
    <location>
        <position position="443"/>
    </location>
    <ligand>
        <name>Fe cation</name>
        <dbReference type="ChEBI" id="CHEBI:24875"/>
        <note>catalytic</note>
    </ligand>
</feature>
<keyword evidence="8" id="KW-1185">Reference proteome</keyword>
<comment type="caution">
    <text evidence="7">The sequence shown here is derived from an EMBL/GenBank/DDBJ whole genome shotgun (WGS) entry which is preliminary data.</text>
</comment>
<comment type="cofactor">
    <cofactor evidence="5 6">
        <name>Fe(2+)</name>
        <dbReference type="ChEBI" id="CHEBI:29033"/>
    </cofactor>
    <text evidence="5 6">Binds 1 Fe(2+) ion per subunit.</text>
</comment>
<keyword evidence="6 7" id="KW-0223">Dioxygenase</keyword>
<dbReference type="GO" id="GO:0016121">
    <property type="term" value="P:carotene catabolic process"/>
    <property type="evidence" value="ECO:0007669"/>
    <property type="project" value="TreeGrafter"/>
</dbReference>
<feature type="binding site" evidence="5">
    <location>
        <position position="269"/>
    </location>
    <ligand>
        <name>Fe cation</name>
        <dbReference type="ChEBI" id="CHEBI:24875"/>
        <note>catalytic</note>
    </ligand>
</feature>
<dbReference type="GO" id="GO:0010436">
    <property type="term" value="F:carotenoid dioxygenase activity"/>
    <property type="evidence" value="ECO:0007669"/>
    <property type="project" value="TreeGrafter"/>
</dbReference>
<protein>
    <recommendedName>
        <fullName evidence="6">Dioxygenase</fullName>
        <ecNumber evidence="6">1.13.11.-</ecNumber>
    </recommendedName>
</protein>
<comment type="similarity">
    <text evidence="1 6">Belongs to the carotenoid oxygenase family.</text>
</comment>
<evidence type="ECO:0000256" key="4">
    <source>
        <dbReference type="ARBA" id="ARBA00023004"/>
    </source>
</evidence>
<name>A0A2T0Q5D2_9ACTN</name>
<keyword evidence="4 5" id="KW-0408">Iron</keyword>
<evidence type="ECO:0000256" key="3">
    <source>
        <dbReference type="ARBA" id="ARBA00023002"/>
    </source>
</evidence>
<accession>A0A2T0Q5D2</accession>
<dbReference type="EMBL" id="PVZC01000004">
    <property type="protein sequence ID" value="PRX99006.1"/>
    <property type="molecule type" value="Genomic_DNA"/>
</dbReference>
<evidence type="ECO:0000313" key="8">
    <source>
        <dbReference type="Proteomes" id="UP000237846"/>
    </source>
</evidence>
<dbReference type="OrthoDB" id="6636843at2"/>
<evidence type="ECO:0000256" key="1">
    <source>
        <dbReference type="ARBA" id="ARBA00006787"/>
    </source>
</evidence>
<dbReference type="Proteomes" id="UP000237846">
    <property type="component" value="Unassembled WGS sequence"/>
</dbReference>
<dbReference type="PANTHER" id="PTHR10543:SF89">
    <property type="entry name" value="CAROTENOID 9,10(9',10')-CLEAVAGE DIOXYGENASE 1"/>
    <property type="match status" value="1"/>
</dbReference>
<reference evidence="7 8" key="1">
    <citation type="submission" date="2018-03" db="EMBL/GenBank/DDBJ databases">
        <title>Genomic Encyclopedia of Archaeal and Bacterial Type Strains, Phase II (KMG-II): from individual species to whole genera.</title>
        <authorList>
            <person name="Goeker M."/>
        </authorList>
    </citation>
    <scope>NUCLEOTIDE SEQUENCE [LARGE SCALE GENOMIC DNA]</scope>
    <source>
        <strain evidence="7 8">DSM 45601</strain>
    </source>
</reference>
<dbReference type="AlphaFoldDB" id="A0A2T0Q5D2"/>
<organism evidence="7 8">
    <name type="scientific">Allonocardiopsis opalescens</name>
    <dbReference type="NCBI Taxonomy" id="1144618"/>
    <lineage>
        <taxon>Bacteria</taxon>
        <taxon>Bacillati</taxon>
        <taxon>Actinomycetota</taxon>
        <taxon>Actinomycetes</taxon>
        <taxon>Streptosporangiales</taxon>
        <taxon>Allonocardiopsis</taxon>
    </lineage>
</organism>
<keyword evidence="3 6" id="KW-0560">Oxidoreductase</keyword>
<dbReference type="InterPro" id="IPR004294">
    <property type="entry name" value="Carotenoid_Oase"/>
</dbReference>
<gene>
    <name evidence="7" type="ORF">CLV72_104586</name>
</gene>
<evidence type="ECO:0000256" key="2">
    <source>
        <dbReference type="ARBA" id="ARBA00022723"/>
    </source>
</evidence>
<evidence type="ECO:0000313" key="7">
    <source>
        <dbReference type="EMBL" id="PRX99006.1"/>
    </source>
</evidence>
<dbReference type="Pfam" id="PF03055">
    <property type="entry name" value="RPE65"/>
    <property type="match status" value="1"/>
</dbReference>
<dbReference type="EC" id="1.13.11.-" evidence="6"/>